<keyword evidence="3 10" id="KW-0285">Flavoprotein</keyword>
<dbReference type="SUPFAM" id="SSF47203">
    <property type="entry name" value="Acyl-CoA dehydrogenase C-terminal domain-like"/>
    <property type="match status" value="1"/>
</dbReference>
<dbReference type="Gene3D" id="2.40.110.10">
    <property type="entry name" value="Butyryl-CoA Dehydrogenase, subunit A, domain 2"/>
    <property type="match status" value="1"/>
</dbReference>
<reference evidence="15" key="1">
    <citation type="journal article" date="2014" name="Int. J. Syst. Evol. Microbiol.">
        <title>Complete genome sequence of Corynebacterium casei LMG S-19264T (=DSM 44701T), isolated from a smear-ripened cheese.</title>
        <authorList>
            <consortium name="US DOE Joint Genome Institute (JGI-PGF)"/>
            <person name="Walter F."/>
            <person name="Albersmeier A."/>
            <person name="Kalinowski J."/>
            <person name="Ruckert C."/>
        </authorList>
    </citation>
    <scope>NUCLEOTIDE SEQUENCE</scope>
    <source>
        <strain evidence="15">CGMCC 1.15254</strain>
    </source>
</reference>
<dbReference type="PANTHER" id="PTHR42803:SF1">
    <property type="entry name" value="BROAD-SPECIFICITY LINEAR ACYL-COA DEHYDROGENASE FADE5"/>
    <property type="match status" value="1"/>
</dbReference>
<dbReference type="InterPro" id="IPR046373">
    <property type="entry name" value="Acyl-CoA_Oxase/DH_mid-dom_sf"/>
</dbReference>
<dbReference type="RefSeq" id="WP_188662264.1">
    <property type="nucleotide sequence ID" value="NZ_BMHV01000005.1"/>
</dbReference>
<evidence type="ECO:0000256" key="9">
    <source>
        <dbReference type="ARBA" id="ARBA00069043"/>
    </source>
</evidence>
<keyword evidence="4 10" id="KW-0274">FAD</keyword>
<feature type="domain" description="Acyl-CoA dehydrogenase/oxidase C-terminal" evidence="11">
    <location>
        <begin position="283"/>
        <end position="446"/>
    </location>
</feature>
<dbReference type="GO" id="GO:0016627">
    <property type="term" value="F:oxidoreductase activity, acting on the CH-CH group of donors"/>
    <property type="evidence" value="ECO:0007669"/>
    <property type="project" value="InterPro"/>
</dbReference>
<dbReference type="Pfam" id="PF12806">
    <property type="entry name" value="Acyl-CoA_dh_C"/>
    <property type="match status" value="1"/>
</dbReference>
<dbReference type="Pfam" id="PF00441">
    <property type="entry name" value="Acyl-CoA_dh_1"/>
    <property type="match status" value="1"/>
</dbReference>
<comment type="caution">
    <text evidence="15">The sequence shown here is derived from an EMBL/GenBank/DDBJ whole genome shotgun (WGS) entry which is preliminary data.</text>
</comment>
<organism evidence="15 16">
    <name type="scientific">Terasakiella brassicae</name>
    <dbReference type="NCBI Taxonomy" id="1634917"/>
    <lineage>
        <taxon>Bacteria</taxon>
        <taxon>Pseudomonadati</taxon>
        <taxon>Pseudomonadota</taxon>
        <taxon>Alphaproteobacteria</taxon>
        <taxon>Rhodospirillales</taxon>
        <taxon>Terasakiellaceae</taxon>
        <taxon>Terasakiella</taxon>
    </lineage>
</organism>
<feature type="domain" description="Acyl-CoA oxidase/dehydrogenase middle" evidence="12">
    <location>
        <begin position="162"/>
        <end position="266"/>
    </location>
</feature>
<comment type="similarity">
    <text evidence="2 10">Belongs to the acyl-CoA dehydrogenase family.</text>
</comment>
<dbReference type="InterPro" id="IPR013786">
    <property type="entry name" value="AcylCoA_DH/ox_N"/>
</dbReference>
<dbReference type="InterPro" id="IPR025878">
    <property type="entry name" value="Acyl-CoA_dh-like_C_dom"/>
</dbReference>
<dbReference type="GO" id="GO:0050660">
    <property type="term" value="F:flavin adenine dinucleotide binding"/>
    <property type="evidence" value="ECO:0007669"/>
    <property type="project" value="InterPro"/>
</dbReference>
<evidence type="ECO:0000259" key="11">
    <source>
        <dbReference type="Pfam" id="PF00441"/>
    </source>
</evidence>
<comment type="function">
    <text evidence="7">Involved in the assimilation of dimethylsulphoniopropionate (DMSP), an important compound in the fixation of carbon in marine phytoplankton, by mediating the conversion of 3-(methylthio)propanoyl-CoA (MMPA-CoA) to 3-(methylthio)acryloyl-CoA (MTA-CoA).</text>
</comment>
<evidence type="ECO:0000256" key="1">
    <source>
        <dbReference type="ARBA" id="ARBA00001974"/>
    </source>
</evidence>
<evidence type="ECO:0000256" key="10">
    <source>
        <dbReference type="RuleBase" id="RU362125"/>
    </source>
</evidence>
<name>A0A917BVN3_9PROT</name>
<keyword evidence="16" id="KW-1185">Reference proteome</keyword>
<evidence type="ECO:0000256" key="8">
    <source>
        <dbReference type="ARBA" id="ARBA00066694"/>
    </source>
</evidence>
<gene>
    <name evidence="15" type="ORF">GCM10011332_09740</name>
</gene>
<feature type="domain" description="Acyl-CoA dehydrogenase/oxidase N-terminal" evidence="13">
    <location>
        <begin position="39"/>
        <end position="157"/>
    </location>
</feature>
<dbReference type="PANTHER" id="PTHR42803">
    <property type="entry name" value="ACYL-COA DEHYDROGENASE"/>
    <property type="match status" value="1"/>
</dbReference>
<dbReference type="Gene3D" id="1.10.540.10">
    <property type="entry name" value="Acyl-CoA dehydrogenase/oxidase, N-terminal domain"/>
    <property type="match status" value="1"/>
</dbReference>
<dbReference type="InterPro" id="IPR009100">
    <property type="entry name" value="AcylCoA_DH/oxidase_NM_dom_sf"/>
</dbReference>
<dbReference type="InterPro" id="IPR052166">
    <property type="entry name" value="Diverse_Acyl-CoA_DH"/>
</dbReference>
<feature type="domain" description="Acetyl-CoA dehydrogenase-like C-terminal" evidence="14">
    <location>
        <begin position="478"/>
        <end position="586"/>
    </location>
</feature>
<sequence>MTTYKAPLDDIRFVVRHMANYDQIFDKIGNDDLSWDMVEAVTEEAAKLAEQVLAPLNETGDQQGSKLIDGKVVTPEGWQAAYDAVAQGGWVGLGSSTAYGGQGFPEVVAGSVAEMFQSANLAFSLWPLLNQGAGDAILRHASDALKERYLPKLISGEWTGTMNLTEPQAGSDLAAVRTKAVPNGDHYLISGSKIFISYGDHELSDNIVHLVLARTPDAPEGVKGISLFIVPKYLVNADGSLGARNDLRAISLEHKLGIHASPTCVMSYGDEDGAVGYLIGEENRGLEYMFVMMNRARFEVGLQGVSLAERAYQKAVAYAKERIQGVPFNGQPGDTIIKHPDVRRLLMHMKSQTQAMRALTYWGGAQLDLAHYEDNKTRRQSVQADAEFLTPIIKAWCTERGVEMTSLGLQVHGGLGFIEETGAAQYYRDARIITIYEGTTAIQANDFVFRKTLRDEGATARRLLAQWKEDVIGYQDGRLQDGKAKVLKSLDHCDAALDLMLKRAKSGPANVAATAVAYLDVWGYAIGGYLMLKAASIAMAQQGQSDANTDFLKGKVACADFYITHILPQVEACLSIVLDGTDAVWGLSDDQF</sequence>
<dbReference type="FunFam" id="2.40.110.10:FF:000031">
    <property type="entry name" value="Acyl-CoA dehydrogenase, putative"/>
    <property type="match status" value="1"/>
</dbReference>
<dbReference type="InterPro" id="IPR037069">
    <property type="entry name" value="AcylCoA_DH/ox_N_sf"/>
</dbReference>
<proteinExistence type="inferred from homology"/>
<reference evidence="15" key="2">
    <citation type="submission" date="2020-09" db="EMBL/GenBank/DDBJ databases">
        <authorList>
            <person name="Sun Q."/>
            <person name="Zhou Y."/>
        </authorList>
    </citation>
    <scope>NUCLEOTIDE SEQUENCE</scope>
    <source>
        <strain evidence="15">CGMCC 1.15254</strain>
    </source>
</reference>
<comment type="catalytic activity">
    <reaction evidence="6">
        <text>3-(methylsulfanyl)propanoyl-CoA + oxidized [electron-transfer flavoprotein] + H(+) = 3-(methylsulfanyl)acryloyl-CoA + reduced [electron-transfer flavoprotein]</text>
        <dbReference type="Rhea" id="RHEA:52612"/>
        <dbReference type="Rhea" id="RHEA-COMP:10685"/>
        <dbReference type="Rhea" id="RHEA-COMP:10686"/>
        <dbReference type="ChEBI" id="CHEBI:15378"/>
        <dbReference type="ChEBI" id="CHEBI:57692"/>
        <dbReference type="ChEBI" id="CHEBI:58307"/>
        <dbReference type="ChEBI" id="CHEBI:82815"/>
        <dbReference type="ChEBI" id="CHEBI:84994"/>
        <dbReference type="EC" id="1.3.99.41"/>
    </reaction>
    <physiologicalReaction direction="left-to-right" evidence="6">
        <dbReference type="Rhea" id="RHEA:52613"/>
    </physiologicalReaction>
</comment>
<dbReference type="Proteomes" id="UP000632498">
    <property type="component" value="Unassembled WGS sequence"/>
</dbReference>
<evidence type="ECO:0000259" key="12">
    <source>
        <dbReference type="Pfam" id="PF02770"/>
    </source>
</evidence>
<dbReference type="InterPro" id="IPR036250">
    <property type="entry name" value="AcylCo_DH-like_C"/>
</dbReference>
<dbReference type="EMBL" id="BMHV01000005">
    <property type="protein sequence ID" value="GGF58216.1"/>
    <property type="molecule type" value="Genomic_DNA"/>
</dbReference>
<dbReference type="Gene3D" id="1.20.140.10">
    <property type="entry name" value="Butyryl-CoA Dehydrogenase, subunit A, domain 3"/>
    <property type="match status" value="1"/>
</dbReference>
<dbReference type="Pfam" id="PF02770">
    <property type="entry name" value="Acyl-CoA_dh_M"/>
    <property type="match status" value="1"/>
</dbReference>
<evidence type="ECO:0000256" key="2">
    <source>
        <dbReference type="ARBA" id="ARBA00009347"/>
    </source>
</evidence>
<dbReference type="InterPro" id="IPR006091">
    <property type="entry name" value="Acyl-CoA_Oxase/DH_mid-dom"/>
</dbReference>
<evidence type="ECO:0000256" key="5">
    <source>
        <dbReference type="ARBA" id="ARBA00023002"/>
    </source>
</evidence>
<evidence type="ECO:0000256" key="4">
    <source>
        <dbReference type="ARBA" id="ARBA00022827"/>
    </source>
</evidence>
<evidence type="ECO:0000259" key="14">
    <source>
        <dbReference type="Pfam" id="PF12806"/>
    </source>
</evidence>
<dbReference type="SUPFAM" id="SSF56645">
    <property type="entry name" value="Acyl-CoA dehydrogenase NM domain-like"/>
    <property type="match status" value="1"/>
</dbReference>
<evidence type="ECO:0000259" key="13">
    <source>
        <dbReference type="Pfam" id="PF02771"/>
    </source>
</evidence>
<dbReference type="InterPro" id="IPR009075">
    <property type="entry name" value="AcylCo_DH/oxidase_C"/>
</dbReference>
<dbReference type="AlphaFoldDB" id="A0A917BVN3"/>
<accession>A0A917BVN3</accession>
<comment type="cofactor">
    <cofactor evidence="1 10">
        <name>FAD</name>
        <dbReference type="ChEBI" id="CHEBI:57692"/>
    </cofactor>
</comment>
<evidence type="ECO:0000256" key="6">
    <source>
        <dbReference type="ARBA" id="ARBA00051388"/>
    </source>
</evidence>
<protein>
    <recommendedName>
        <fullName evidence="9">3-methylmercaptopropionyl-CoA dehydrogenase</fullName>
        <ecNumber evidence="8">1.3.99.41</ecNumber>
    </recommendedName>
</protein>
<evidence type="ECO:0000313" key="16">
    <source>
        <dbReference type="Proteomes" id="UP000632498"/>
    </source>
</evidence>
<evidence type="ECO:0000256" key="7">
    <source>
        <dbReference type="ARBA" id="ARBA00058683"/>
    </source>
</evidence>
<dbReference type="Pfam" id="PF02771">
    <property type="entry name" value="Acyl-CoA_dh_N"/>
    <property type="match status" value="1"/>
</dbReference>
<evidence type="ECO:0000256" key="3">
    <source>
        <dbReference type="ARBA" id="ARBA00022630"/>
    </source>
</evidence>
<dbReference type="EC" id="1.3.99.41" evidence="8"/>
<keyword evidence="5 10" id="KW-0560">Oxidoreductase</keyword>
<evidence type="ECO:0000313" key="15">
    <source>
        <dbReference type="EMBL" id="GGF58216.1"/>
    </source>
</evidence>